<dbReference type="InterPro" id="IPR011051">
    <property type="entry name" value="RmlC_Cupin_sf"/>
</dbReference>
<keyword evidence="2" id="KW-0238">DNA-binding</keyword>
<accession>A0A7X9RUC9</accession>
<dbReference type="SUPFAM" id="SSF51182">
    <property type="entry name" value="RmlC-like cupins"/>
    <property type="match status" value="1"/>
</dbReference>
<organism evidence="5 6">
    <name type="scientific">Flammeovirga aprica JL-4</name>
    <dbReference type="NCBI Taxonomy" id="694437"/>
    <lineage>
        <taxon>Bacteria</taxon>
        <taxon>Pseudomonadati</taxon>
        <taxon>Bacteroidota</taxon>
        <taxon>Cytophagia</taxon>
        <taxon>Cytophagales</taxon>
        <taxon>Flammeovirgaceae</taxon>
        <taxon>Flammeovirga</taxon>
    </lineage>
</organism>
<comment type="caution">
    <text evidence="5">The sequence shown here is derived from an EMBL/GenBank/DDBJ whole genome shotgun (WGS) entry which is preliminary data.</text>
</comment>
<keyword evidence="3" id="KW-0804">Transcription</keyword>
<evidence type="ECO:0000259" key="4">
    <source>
        <dbReference type="PROSITE" id="PS01124"/>
    </source>
</evidence>
<dbReference type="PANTHER" id="PTHR43280:SF27">
    <property type="entry name" value="TRANSCRIPTIONAL REGULATOR MTLR"/>
    <property type="match status" value="1"/>
</dbReference>
<protein>
    <submittedName>
        <fullName evidence="5">AraC family transcriptional regulator</fullName>
    </submittedName>
</protein>
<dbReference type="GO" id="GO:0003700">
    <property type="term" value="F:DNA-binding transcription factor activity"/>
    <property type="evidence" value="ECO:0007669"/>
    <property type="project" value="InterPro"/>
</dbReference>
<feature type="domain" description="HTH araC/xylS-type" evidence="4">
    <location>
        <begin position="155"/>
        <end position="253"/>
    </location>
</feature>
<dbReference type="InterPro" id="IPR020449">
    <property type="entry name" value="Tscrpt_reg_AraC-type_HTH"/>
</dbReference>
<evidence type="ECO:0000256" key="3">
    <source>
        <dbReference type="ARBA" id="ARBA00023163"/>
    </source>
</evidence>
<evidence type="ECO:0000256" key="2">
    <source>
        <dbReference type="ARBA" id="ARBA00023125"/>
    </source>
</evidence>
<proteinExistence type="predicted"/>
<keyword evidence="1" id="KW-0805">Transcription regulation</keyword>
<dbReference type="EMBL" id="JABANE010000031">
    <property type="protein sequence ID" value="NME68871.1"/>
    <property type="molecule type" value="Genomic_DNA"/>
</dbReference>
<dbReference type="Pfam" id="PF07883">
    <property type="entry name" value="Cupin_2"/>
    <property type="match status" value="1"/>
</dbReference>
<dbReference type="InterPro" id="IPR018060">
    <property type="entry name" value="HTH_AraC"/>
</dbReference>
<dbReference type="Gene3D" id="2.60.120.10">
    <property type="entry name" value="Jelly Rolls"/>
    <property type="match status" value="1"/>
</dbReference>
<gene>
    <name evidence="5" type="ORF">HHU12_12935</name>
</gene>
<dbReference type="Proteomes" id="UP000576082">
    <property type="component" value="Unassembled WGS sequence"/>
</dbReference>
<evidence type="ECO:0000256" key="1">
    <source>
        <dbReference type="ARBA" id="ARBA00023015"/>
    </source>
</evidence>
<evidence type="ECO:0000313" key="6">
    <source>
        <dbReference type="Proteomes" id="UP000576082"/>
    </source>
</evidence>
<dbReference type="InterPro" id="IPR013096">
    <property type="entry name" value="Cupin_2"/>
</dbReference>
<evidence type="ECO:0000313" key="5">
    <source>
        <dbReference type="EMBL" id="NME68871.1"/>
    </source>
</evidence>
<dbReference type="PRINTS" id="PR00032">
    <property type="entry name" value="HTHARAC"/>
</dbReference>
<dbReference type="InterPro" id="IPR014710">
    <property type="entry name" value="RmlC-like_jellyroll"/>
</dbReference>
<keyword evidence="6" id="KW-1185">Reference proteome</keyword>
<dbReference type="PANTHER" id="PTHR43280">
    <property type="entry name" value="ARAC-FAMILY TRANSCRIPTIONAL REGULATOR"/>
    <property type="match status" value="1"/>
</dbReference>
<dbReference type="Gene3D" id="1.10.10.60">
    <property type="entry name" value="Homeodomain-like"/>
    <property type="match status" value="2"/>
</dbReference>
<dbReference type="SMART" id="SM00342">
    <property type="entry name" value="HTH_ARAC"/>
    <property type="match status" value="1"/>
</dbReference>
<dbReference type="SUPFAM" id="SSF46689">
    <property type="entry name" value="Homeodomain-like"/>
    <property type="match status" value="2"/>
</dbReference>
<sequence length="257" mass="29726">MEQQAFTAYWHYHPEVELTYITKGRGLRFVGDEVSTFEEGDFIWVAPNVPHQWVSSKEVEKVEAYVIQIDTQKLNQIPEIKSLLDLLDQNGSGLNFTALKTKLKLNCISLFQAGSNPKQLLILLDLIHQLGQYNAELIPMMKNSEQQIIGNERLDIIHRFIFEHYQQQIELDTLSTKVNMTKTSFCRWFKQAKGISFVTYLHQFRIEQACHLLKNSTLTKSQIAYEVGFDSISQFNRTFKKIKGVSPSEFSKNISLT</sequence>
<name>A0A7X9RUC9_9BACT</name>
<dbReference type="AlphaFoldDB" id="A0A7X9RUC9"/>
<dbReference type="Pfam" id="PF12833">
    <property type="entry name" value="HTH_18"/>
    <property type="match status" value="1"/>
</dbReference>
<reference evidence="5 6" key="1">
    <citation type="submission" date="2020-04" db="EMBL/GenBank/DDBJ databases">
        <title>Flammeovirga sp. SR4, a novel species isolated from seawater.</title>
        <authorList>
            <person name="Wang X."/>
        </authorList>
    </citation>
    <scope>NUCLEOTIDE SEQUENCE [LARGE SCALE GENOMIC DNA]</scope>
    <source>
        <strain evidence="5 6">ATCC 23126</strain>
    </source>
</reference>
<dbReference type="GO" id="GO:0043565">
    <property type="term" value="F:sequence-specific DNA binding"/>
    <property type="evidence" value="ECO:0007669"/>
    <property type="project" value="InterPro"/>
</dbReference>
<dbReference type="PROSITE" id="PS01124">
    <property type="entry name" value="HTH_ARAC_FAMILY_2"/>
    <property type="match status" value="1"/>
</dbReference>
<dbReference type="InterPro" id="IPR009057">
    <property type="entry name" value="Homeodomain-like_sf"/>
</dbReference>